<comment type="similarity">
    <text evidence="2 6">Belongs to the class-I pyridoxal-phosphate-dependent aminotransferase family.</text>
</comment>
<evidence type="ECO:0000256" key="6">
    <source>
        <dbReference type="RuleBase" id="RU000481"/>
    </source>
</evidence>
<comment type="cofactor">
    <cofactor evidence="1 6">
        <name>pyridoxal 5'-phosphate</name>
        <dbReference type="ChEBI" id="CHEBI:597326"/>
    </cofactor>
</comment>
<accession>D7BUH1</accession>
<keyword evidence="9" id="KW-1185">Reference proteome</keyword>
<dbReference type="AlphaFoldDB" id="D7BUH1"/>
<dbReference type="STRING" id="749414.SBI_08602"/>
<dbReference type="SUPFAM" id="SSF53383">
    <property type="entry name" value="PLP-dependent transferases"/>
    <property type="match status" value="1"/>
</dbReference>
<dbReference type="InterPro" id="IPR015422">
    <property type="entry name" value="PyrdxlP-dep_Trfase_small"/>
</dbReference>
<dbReference type="InterPro" id="IPR015421">
    <property type="entry name" value="PyrdxlP-dep_Trfase_major"/>
</dbReference>
<dbReference type="InterPro" id="IPR004839">
    <property type="entry name" value="Aminotransferase_I/II_large"/>
</dbReference>
<name>D7BUH1_STRBB</name>
<dbReference type="EC" id="2.6.1.-" evidence="6"/>
<dbReference type="KEGG" id="sbh:SBI_08602"/>
<dbReference type="Gene3D" id="3.40.640.10">
    <property type="entry name" value="Type I PLP-dependent aspartate aminotransferase-like (Major domain)"/>
    <property type="match status" value="1"/>
</dbReference>
<dbReference type="EMBL" id="CP002047">
    <property type="protein sequence ID" value="ADI11720.1"/>
    <property type="molecule type" value="Genomic_DNA"/>
</dbReference>
<evidence type="ECO:0000256" key="3">
    <source>
        <dbReference type="ARBA" id="ARBA00022576"/>
    </source>
</evidence>
<dbReference type="InterPro" id="IPR004838">
    <property type="entry name" value="NHTrfase_class1_PyrdxlP-BS"/>
</dbReference>
<keyword evidence="5" id="KW-0663">Pyridoxal phosphate</keyword>
<reference evidence="8 9" key="1">
    <citation type="journal article" date="2010" name="J. Bacteriol.">
        <title>Genome sequence of the milbemycin-producing bacterium Streptomyces bingchenggensis.</title>
        <authorList>
            <person name="Wang X.J."/>
            <person name="Yan Y.J."/>
            <person name="Zhang B."/>
            <person name="An J."/>
            <person name="Wang J.J."/>
            <person name="Tian J."/>
            <person name="Jiang L."/>
            <person name="Chen Y.H."/>
            <person name="Huang S.X."/>
            <person name="Yin M."/>
            <person name="Zhang J."/>
            <person name="Gao A.L."/>
            <person name="Liu C.X."/>
            <person name="Zhu Z.X."/>
            <person name="Xiang W.S."/>
        </authorList>
    </citation>
    <scope>NUCLEOTIDE SEQUENCE [LARGE SCALE GENOMIC DNA]</scope>
    <source>
        <strain evidence="8 9">BCW-1</strain>
    </source>
</reference>
<dbReference type="RefSeq" id="WP_014181169.1">
    <property type="nucleotide sequence ID" value="NC_016582.1"/>
</dbReference>
<dbReference type="Pfam" id="PF00155">
    <property type="entry name" value="Aminotran_1_2"/>
    <property type="match status" value="1"/>
</dbReference>
<dbReference type="GO" id="GO:0030170">
    <property type="term" value="F:pyridoxal phosphate binding"/>
    <property type="evidence" value="ECO:0007669"/>
    <property type="project" value="InterPro"/>
</dbReference>
<keyword evidence="4 6" id="KW-0808">Transferase</keyword>
<dbReference type="PATRIC" id="fig|749414.3.peg.8848"/>
<dbReference type="GO" id="GO:0006520">
    <property type="term" value="P:amino acid metabolic process"/>
    <property type="evidence" value="ECO:0007669"/>
    <property type="project" value="InterPro"/>
</dbReference>
<evidence type="ECO:0000259" key="7">
    <source>
        <dbReference type="Pfam" id="PF00155"/>
    </source>
</evidence>
<organism evidence="8 9">
    <name type="scientific">Streptomyces bingchenggensis (strain BCW-1)</name>
    <dbReference type="NCBI Taxonomy" id="749414"/>
    <lineage>
        <taxon>Bacteria</taxon>
        <taxon>Bacillati</taxon>
        <taxon>Actinomycetota</taxon>
        <taxon>Actinomycetes</taxon>
        <taxon>Kitasatosporales</taxon>
        <taxon>Streptomycetaceae</taxon>
        <taxon>Streptomyces</taxon>
    </lineage>
</organism>
<dbReference type="eggNOG" id="COG0436">
    <property type="taxonomic scope" value="Bacteria"/>
</dbReference>
<gene>
    <name evidence="8" type="primary">aspC2</name>
    <name evidence="8" type="ordered locus">SBI_08602</name>
</gene>
<dbReference type="FunFam" id="3.40.640.10:FF:000033">
    <property type="entry name" value="Aspartate aminotransferase"/>
    <property type="match status" value="1"/>
</dbReference>
<keyword evidence="3 6" id="KW-0032">Aminotransferase</keyword>
<dbReference type="InterPro" id="IPR015424">
    <property type="entry name" value="PyrdxlP-dep_Trfase"/>
</dbReference>
<evidence type="ECO:0000256" key="1">
    <source>
        <dbReference type="ARBA" id="ARBA00001933"/>
    </source>
</evidence>
<dbReference type="CDD" id="cd00609">
    <property type="entry name" value="AAT_like"/>
    <property type="match status" value="1"/>
</dbReference>
<feature type="domain" description="Aminotransferase class I/classII large" evidence="7">
    <location>
        <begin position="38"/>
        <end position="388"/>
    </location>
</feature>
<evidence type="ECO:0000313" key="9">
    <source>
        <dbReference type="Proteomes" id="UP000000377"/>
    </source>
</evidence>
<dbReference type="HOGENOM" id="CLU_017584_4_3_11"/>
<dbReference type="InterPro" id="IPR050596">
    <property type="entry name" value="AspAT/PAT-like"/>
</dbReference>
<evidence type="ECO:0000313" key="8">
    <source>
        <dbReference type="EMBL" id="ADI11720.1"/>
    </source>
</evidence>
<proteinExistence type="inferred from homology"/>
<evidence type="ECO:0000256" key="5">
    <source>
        <dbReference type="ARBA" id="ARBA00022898"/>
    </source>
</evidence>
<dbReference type="Proteomes" id="UP000000377">
    <property type="component" value="Chromosome"/>
</dbReference>
<sequence>MNSTLDLAEPAARLADIKPSPIRAIFDRASELERAGERVIHLEIGRPDFDTPEVAKQRAAQAIADGKVHYGPNAGQPELRAAISRYLDRRHNLTYSPDDEVLVTIGANEAVFLAIMAFCGPGDEVVIPVPAWSAYVACVRLAGATPVILPLSADDGYQVNPDALAAVMTERTRMVVLCTPHNPTGAVTDPKRLAGVADVVRDTRALVLSDEIYAELVYGGQRHISPASVADLRHRTLVVGGFAKAYAMDGWRLGWLAGPKELVRPALRIRQFTTICPTTFAQLGGAAALDEAGAEREAMRQEFERRRNVALEVLAQQDVLSPGEPGGAFYLYLSYPERLGPSDELAWRLLEEQHVAVVPGTAFDSDGGKHALRISYACGIDDLREGLNRLVATVQSN</sequence>
<protein>
    <recommendedName>
        <fullName evidence="6">Aminotransferase</fullName>
        <ecNumber evidence="6">2.6.1.-</ecNumber>
    </recommendedName>
</protein>
<dbReference type="Gene3D" id="3.90.1150.10">
    <property type="entry name" value="Aspartate Aminotransferase, domain 1"/>
    <property type="match status" value="1"/>
</dbReference>
<evidence type="ECO:0000256" key="2">
    <source>
        <dbReference type="ARBA" id="ARBA00007441"/>
    </source>
</evidence>
<evidence type="ECO:0000256" key="4">
    <source>
        <dbReference type="ARBA" id="ARBA00022679"/>
    </source>
</evidence>
<dbReference type="PROSITE" id="PS00105">
    <property type="entry name" value="AA_TRANSFER_CLASS_1"/>
    <property type="match status" value="1"/>
</dbReference>
<dbReference type="PANTHER" id="PTHR46383:SF1">
    <property type="entry name" value="ASPARTATE AMINOTRANSFERASE"/>
    <property type="match status" value="1"/>
</dbReference>
<dbReference type="PANTHER" id="PTHR46383">
    <property type="entry name" value="ASPARTATE AMINOTRANSFERASE"/>
    <property type="match status" value="1"/>
</dbReference>
<dbReference type="GO" id="GO:0008483">
    <property type="term" value="F:transaminase activity"/>
    <property type="evidence" value="ECO:0007669"/>
    <property type="project" value="UniProtKB-KW"/>
</dbReference>